<gene>
    <name evidence="2" type="ORF">BVRB_6g141780</name>
</gene>
<evidence type="ECO:0000313" key="3">
    <source>
        <dbReference type="Proteomes" id="UP000035740"/>
    </source>
</evidence>
<feature type="compositionally biased region" description="Basic and acidic residues" evidence="1">
    <location>
        <begin position="72"/>
        <end position="83"/>
    </location>
</feature>
<keyword evidence="3" id="KW-1185">Reference proteome</keyword>
<feature type="compositionally biased region" description="Polar residues" evidence="1">
    <location>
        <begin position="33"/>
        <end position="47"/>
    </location>
</feature>
<dbReference type="AlphaFoldDB" id="A0A0J8EYL2"/>
<accession>A0A0J8EYL2</accession>
<feature type="region of interest" description="Disordered" evidence="1">
    <location>
        <begin position="33"/>
        <end position="90"/>
    </location>
</feature>
<name>A0A0J8EYL2_BETVV</name>
<sequence>MVASPVAGLRWPEFFDAIQWWWCRGDRLVASSHDSLQRTYGGSNDTSRGGRRGERENRAAATTTSPAAMTQTKEKEDSGELKTADNAAGL</sequence>
<organism evidence="2 3">
    <name type="scientific">Beta vulgaris subsp. vulgaris</name>
    <name type="common">Beet</name>
    <dbReference type="NCBI Taxonomy" id="3555"/>
    <lineage>
        <taxon>Eukaryota</taxon>
        <taxon>Viridiplantae</taxon>
        <taxon>Streptophyta</taxon>
        <taxon>Embryophyta</taxon>
        <taxon>Tracheophyta</taxon>
        <taxon>Spermatophyta</taxon>
        <taxon>Magnoliopsida</taxon>
        <taxon>eudicotyledons</taxon>
        <taxon>Gunneridae</taxon>
        <taxon>Pentapetalae</taxon>
        <taxon>Caryophyllales</taxon>
        <taxon>Chenopodiaceae</taxon>
        <taxon>Betoideae</taxon>
        <taxon>Beta</taxon>
    </lineage>
</organism>
<proteinExistence type="predicted"/>
<protein>
    <submittedName>
        <fullName evidence="2">Uncharacterized protein</fullName>
    </submittedName>
</protein>
<dbReference type="EMBL" id="KQ090117">
    <property type="protein sequence ID" value="KMT08311.1"/>
    <property type="molecule type" value="Genomic_DNA"/>
</dbReference>
<reference evidence="2 3" key="1">
    <citation type="journal article" date="2014" name="Nature">
        <title>The genome of the recently domesticated crop plant sugar beet (Beta vulgaris).</title>
        <authorList>
            <person name="Dohm J.C."/>
            <person name="Minoche A.E."/>
            <person name="Holtgrawe D."/>
            <person name="Capella-Gutierrez S."/>
            <person name="Zakrzewski F."/>
            <person name="Tafer H."/>
            <person name="Rupp O."/>
            <person name="Sorensen T.R."/>
            <person name="Stracke R."/>
            <person name="Reinhardt R."/>
            <person name="Goesmann A."/>
            <person name="Kraft T."/>
            <person name="Schulz B."/>
            <person name="Stadler P.F."/>
            <person name="Schmidt T."/>
            <person name="Gabaldon T."/>
            <person name="Lehrach H."/>
            <person name="Weisshaar B."/>
            <person name="Himmelbauer H."/>
        </authorList>
    </citation>
    <scope>NUCLEOTIDE SEQUENCE [LARGE SCALE GENOMIC DNA]</scope>
    <source>
        <tissue evidence="2">Taproot</tissue>
    </source>
</reference>
<evidence type="ECO:0000256" key="1">
    <source>
        <dbReference type="SAM" id="MobiDB-lite"/>
    </source>
</evidence>
<feature type="compositionally biased region" description="Low complexity" evidence="1">
    <location>
        <begin position="59"/>
        <end position="71"/>
    </location>
</feature>
<dbReference type="Gramene" id="KMT08311">
    <property type="protein sequence ID" value="KMT08311"/>
    <property type="gene ID" value="BVRB_6g141780"/>
</dbReference>
<evidence type="ECO:0000313" key="2">
    <source>
        <dbReference type="EMBL" id="KMT08311.1"/>
    </source>
</evidence>
<dbReference type="Proteomes" id="UP000035740">
    <property type="component" value="Chromosome 6"/>
</dbReference>